<dbReference type="Proteomes" id="UP000003242">
    <property type="component" value="Unassembled WGS sequence"/>
</dbReference>
<protein>
    <recommendedName>
        <fullName evidence="4">Leucine-rich repeat domain-containing protein</fullName>
    </recommendedName>
</protein>
<dbReference type="SUPFAM" id="SSF52058">
    <property type="entry name" value="L domain-like"/>
    <property type="match status" value="1"/>
</dbReference>
<name>D3LVF1_9FIRM</name>
<dbReference type="EMBL" id="ADGP01000020">
    <property type="protein sequence ID" value="EFD93878.1"/>
    <property type="molecule type" value="Genomic_DNA"/>
</dbReference>
<feature type="coiled-coil region" evidence="1">
    <location>
        <begin position="349"/>
        <end position="376"/>
    </location>
</feature>
<keyword evidence="1" id="KW-0175">Coiled coil</keyword>
<dbReference type="eggNOG" id="COG3209">
    <property type="taxonomic scope" value="Bacteria"/>
</dbReference>
<proteinExistence type="predicted"/>
<comment type="caution">
    <text evidence="2">The sequence shown here is derived from an EMBL/GenBank/DDBJ whole genome shotgun (WGS) entry which is preliminary data.</text>
</comment>
<dbReference type="InterPro" id="IPR053139">
    <property type="entry name" value="Surface_bspA-like"/>
</dbReference>
<dbReference type="PANTHER" id="PTHR45661:SF3">
    <property type="entry name" value="IG-LIKE DOMAIN-CONTAINING PROTEIN"/>
    <property type="match status" value="1"/>
</dbReference>
<dbReference type="AlphaFoldDB" id="D3LVF1"/>
<evidence type="ECO:0000313" key="3">
    <source>
        <dbReference type="Proteomes" id="UP000003242"/>
    </source>
</evidence>
<dbReference type="OrthoDB" id="2220137at2"/>
<accession>D3LVF1</accession>
<organism evidence="2 3">
    <name type="scientific">Megasphaera lornae</name>
    <dbReference type="NCBI Taxonomy" id="1000568"/>
    <lineage>
        <taxon>Bacteria</taxon>
        <taxon>Bacillati</taxon>
        <taxon>Bacillota</taxon>
        <taxon>Negativicutes</taxon>
        <taxon>Veillonellales</taxon>
        <taxon>Veillonellaceae</taxon>
        <taxon>Megasphaera</taxon>
    </lineage>
</organism>
<dbReference type="Gene3D" id="3.80.10.10">
    <property type="entry name" value="Ribonuclease Inhibitor"/>
    <property type="match status" value="1"/>
</dbReference>
<dbReference type="InterPro" id="IPR026906">
    <property type="entry name" value="LRR_5"/>
</dbReference>
<dbReference type="STRING" id="699218.HMPREF0889_0275"/>
<evidence type="ECO:0008006" key="4">
    <source>
        <dbReference type="Google" id="ProtNLM"/>
    </source>
</evidence>
<reference evidence="3" key="1">
    <citation type="submission" date="2009-12" db="EMBL/GenBank/DDBJ databases">
        <title>Sequence of Clostridiales genomosp. BVAB3 str. UPII9-5.</title>
        <authorList>
            <person name="Madupu R."/>
            <person name="Durkin A.S."/>
            <person name="Torralba M."/>
            <person name="Methe B."/>
            <person name="Sutton G.G."/>
            <person name="Strausberg R.L."/>
            <person name="Nelson K.E."/>
        </authorList>
    </citation>
    <scope>NUCLEOTIDE SEQUENCE [LARGE SCALE GENOMIC DNA]</scope>
    <source>
        <strain evidence="3">28L</strain>
    </source>
</reference>
<dbReference type="Pfam" id="PF13306">
    <property type="entry name" value="LRR_5"/>
    <property type="match status" value="1"/>
</dbReference>
<gene>
    <name evidence="2" type="ORF">HMPREF0889_0275</name>
</gene>
<evidence type="ECO:0000256" key="1">
    <source>
        <dbReference type="SAM" id="Coils"/>
    </source>
</evidence>
<dbReference type="RefSeq" id="WP_009369809.1">
    <property type="nucleotide sequence ID" value="NZ_ADGP01000020.1"/>
</dbReference>
<evidence type="ECO:0000313" key="2">
    <source>
        <dbReference type="EMBL" id="EFD93878.1"/>
    </source>
</evidence>
<dbReference type="PANTHER" id="PTHR45661">
    <property type="entry name" value="SURFACE ANTIGEN"/>
    <property type="match status" value="1"/>
</dbReference>
<dbReference type="InterPro" id="IPR032675">
    <property type="entry name" value="LRR_dom_sf"/>
</dbReference>
<sequence>MNELGKKCVQNVNAEYEKDYATLKTLSANTTDTVQTINNIVSTTKEFIQNHENNITDITGGYVKKVADKCNESVQTLADTALQEKKILTDTQTQLIAELNNNAQTHLNAFGINKQEFTGAIETAKNKAVEVINQTKDTNVGIISQTGNELLDKMTGLKSATQNNADTVANNLQSIQSIETDVKNVQSGILNDKAEITHLTDTVRQQSAEIKTIHLNSLQVKDYTEQAHNAMVSAKKYAEQTKHNAEGNWVKSVNSKMPDSNGNVAIDLSLYAPMSYVDTATQKAVDGVNQSFETKLNAYQSAVTDKIATSKNNFDEILKDYARKTDVPSQIDLSGYATKEQITTVTENISATQNSLNTVNQQINNLNNTASILRSDVSNNKSILNNIGNIYAKKSDMPDMSIYAKTTAIPSLSNYVQKTELNAYAKKSDMPDMSAYAKKSDIPSVSPSGTTVDDYCVPDGTEVVTNDMFEKYHLTKKVILLFPPSVKKIDDFNFNTRPYQKDHFFLMMVSLPSCTTIGKYVFAECNSIASITLPNCTTVGENAFYACNNLTSVSLPSCTTIGYNAFAYCQDLNELIININCKNIDNIVDNFNNYDIVCNIYTAGKTQKYKDGQWVSI</sequence>